<dbReference type="Gramene" id="ORGLA02G0155700.1">
    <property type="protein sequence ID" value="ORGLA02G0155700.1"/>
    <property type="gene ID" value="ORGLA02G0155700"/>
</dbReference>
<protein>
    <recommendedName>
        <fullName evidence="3">DUF295 domain-containing protein</fullName>
    </recommendedName>
</protein>
<dbReference type="PANTHER" id="PTHR33085:SF47">
    <property type="entry name" value="OS02G0513400 PROTEIN"/>
    <property type="match status" value="1"/>
</dbReference>
<reference evidence="1 2" key="2">
    <citation type="submission" date="2018-04" db="EMBL/GenBank/DDBJ databases">
        <title>OglaRS2 (Oryza glaberrima Reference Sequence Version 2).</title>
        <authorList>
            <person name="Zhang J."/>
            <person name="Kudrna D."/>
            <person name="Lee S."/>
            <person name="Talag J."/>
            <person name="Rajasekar S."/>
            <person name="Wing R.A."/>
        </authorList>
    </citation>
    <scope>NUCLEOTIDE SEQUENCE [LARGE SCALE GENOMIC DNA]</scope>
    <source>
        <strain evidence="1 2">cv. IRGC 96717</strain>
    </source>
</reference>
<dbReference type="OMA" id="RNNEEHY"/>
<evidence type="ECO:0008006" key="3">
    <source>
        <dbReference type="Google" id="ProtNLM"/>
    </source>
</evidence>
<reference evidence="1" key="1">
    <citation type="submission" date="2015-06" db="UniProtKB">
        <authorList>
            <consortium name="EnsemblPlants"/>
        </authorList>
    </citation>
    <scope>IDENTIFICATION</scope>
</reference>
<sequence length="275" mass="29942">MSSKRSRRRDDDKHLYVVLDWDMGYVIHKLDVDEFTDSGAGAGAAMFHHLPEHAAVRIEAPVDRSFPAVAAVGSKIVIATHALLEDAPVFMYDTGTSSLAAGPRPTAPLMPGIMVPVHGQRLYALDPRSASKHYLQGQGHYVDDLDAWVGLDDDGRLCSCDVASRRAATSAAALGSKITKETLLREDPKRHVGHSSGATLAYMGDGVFCLVECAIRRGLDIADALCAEDGCVLHVTVFGLSYDKAGELRISPRRRGRTYLVSRFNHVVAPKVFWM</sequence>
<evidence type="ECO:0000313" key="2">
    <source>
        <dbReference type="Proteomes" id="UP000007306"/>
    </source>
</evidence>
<proteinExistence type="predicted"/>
<keyword evidence="2" id="KW-1185">Reference proteome</keyword>
<evidence type="ECO:0000313" key="1">
    <source>
        <dbReference type="EnsemblPlants" id="ORGLA02G0155700.1"/>
    </source>
</evidence>
<dbReference type="eggNOG" id="ENOG502R6EI">
    <property type="taxonomic scope" value="Eukaryota"/>
</dbReference>
<dbReference type="HOGENOM" id="CLU_021283_2_0_1"/>
<dbReference type="PANTHER" id="PTHR33085">
    <property type="entry name" value="OS12G0113100 PROTEIN-RELATED"/>
    <property type="match status" value="1"/>
</dbReference>
<dbReference type="AlphaFoldDB" id="I1P0Q1"/>
<name>I1P0Q1_ORYGL</name>
<dbReference type="InterPro" id="IPR012871">
    <property type="entry name" value="DUF1668_ORYSA"/>
</dbReference>
<dbReference type="Pfam" id="PF07893">
    <property type="entry name" value="DUF1668"/>
    <property type="match status" value="2"/>
</dbReference>
<dbReference type="EnsemblPlants" id="ORGLA02G0155700.1">
    <property type="protein sequence ID" value="ORGLA02G0155700.1"/>
    <property type="gene ID" value="ORGLA02G0155700"/>
</dbReference>
<organism evidence="1 2">
    <name type="scientific">Oryza glaberrima</name>
    <name type="common">African rice</name>
    <dbReference type="NCBI Taxonomy" id="4538"/>
    <lineage>
        <taxon>Eukaryota</taxon>
        <taxon>Viridiplantae</taxon>
        <taxon>Streptophyta</taxon>
        <taxon>Embryophyta</taxon>
        <taxon>Tracheophyta</taxon>
        <taxon>Spermatophyta</taxon>
        <taxon>Magnoliopsida</taxon>
        <taxon>Liliopsida</taxon>
        <taxon>Poales</taxon>
        <taxon>Poaceae</taxon>
        <taxon>BOP clade</taxon>
        <taxon>Oryzoideae</taxon>
        <taxon>Oryzeae</taxon>
        <taxon>Oryzinae</taxon>
        <taxon>Oryza</taxon>
    </lineage>
</organism>
<dbReference type="Proteomes" id="UP000007306">
    <property type="component" value="Chromosome 2"/>
</dbReference>
<accession>I1P0Q1</accession>